<evidence type="ECO:0000313" key="1">
    <source>
        <dbReference type="EMBL" id="ADB15121.1"/>
    </source>
</evidence>
<dbReference type="AlphaFoldDB" id="D2R390"/>
<organism evidence="1 2">
    <name type="scientific">Pirellula staleyi (strain ATCC 27377 / DSM 6068 / ICPB 4128)</name>
    <name type="common">Pirella staleyi</name>
    <dbReference type="NCBI Taxonomy" id="530564"/>
    <lineage>
        <taxon>Bacteria</taxon>
        <taxon>Pseudomonadati</taxon>
        <taxon>Planctomycetota</taxon>
        <taxon>Planctomycetia</taxon>
        <taxon>Pirellulales</taxon>
        <taxon>Pirellulaceae</taxon>
        <taxon>Pirellula</taxon>
    </lineage>
</organism>
<keyword evidence="2" id="KW-1185">Reference proteome</keyword>
<evidence type="ECO:0008006" key="3">
    <source>
        <dbReference type="Google" id="ProtNLM"/>
    </source>
</evidence>
<accession>D2R390</accession>
<dbReference type="EMBL" id="CP001848">
    <property type="protein sequence ID" value="ADB15121.1"/>
    <property type="molecule type" value="Genomic_DNA"/>
</dbReference>
<name>D2R390_PIRSD</name>
<dbReference type="Proteomes" id="UP000001887">
    <property type="component" value="Chromosome"/>
</dbReference>
<reference evidence="1 2" key="1">
    <citation type="journal article" date="2009" name="Stand. Genomic Sci.">
        <title>Complete genome sequence of Pirellula staleyi type strain (ATCC 27377).</title>
        <authorList>
            <person name="Clum A."/>
            <person name="Tindall B.J."/>
            <person name="Sikorski J."/>
            <person name="Ivanova N."/>
            <person name="Mavrommatis K."/>
            <person name="Lucas S."/>
            <person name="Glavina del Rio T."/>
            <person name="Nolan M."/>
            <person name="Chen F."/>
            <person name="Tice H."/>
            <person name="Pitluck S."/>
            <person name="Cheng J.F."/>
            <person name="Chertkov O."/>
            <person name="Brettin T."/>
            <person name="Han C."/>
            <person name="Detter J.C."/>
            <person name="Kuske C."/>
            <person name="Bruce D."/>
            <person name="Goodwin L."/>
            <person name="Ovchinikova G."/>
            <person name="Pati A."/>
            <person name="Mikhailova N."/>
            <person name="Chen A."/>
            <person name="Palaniappan K."/>
            <person name="Land M."/>
            <person name="Hauser L."/>
            <person name="Chang Y.J."/>
            <person name="Jeffries C.D."/>
            <person name="Chain P."/>
            <person name="Rohde M."/>
            <person name="Goker M."/>
            <person name="Bristow J."/>
            <person name="Eisen J.A."/>
            <person name="Markowitz V."/>
            <person name="Hugenholtz P."/>
            <person name="Kyrpides N.C."/>
            <person name="Klenk H.P."/>
            <person name="Lapidus A."/>
        </authorList>
    </citation>
    <scope>NUCLEOTIDE SEQUENCE [LARGE SCALE GENOMIC DNA]</scope>
    <source>
        <strain evidence="2">ATCC 27377 / DSM 6068 / ICPB 4128</strain>
    </source>
</reference>
<proteinExistence type="predicted"/>
<dbReference type="OrthoDB" id="596512at2"/>
<dbReference type="STRING" id="530564.Psta_0431"/>
<gene>
    <name evidence="1" type="ordered locus">Psta_0431</name>
</gene>
<sequence>MLVVSYEGIHLVRLGHPITVETDPEYAEYDLFDPDSGVCRYQGMEWDIIGLYPGRPILSAPNVEQLVLNPEGETVSVFKDGKEVWSSTFENFSGDWAAATFSSDGRYIILGCPYDFDFRVWERTAEPEQSVALNGPA</sequence>
<protein>
    <recommendedName>
        <fullName evidence="3">WD-40 repeat protein</fullName>
    </recommendedName>
</protein>
<evidence type="ECO:0000313" key="2">
    <source>
        <dbReference type="Proteomes" id="UP000001887"/>
    </source>
</evidence>
<dbReference type="KEGG" id="psl:Psta_0431"/>
<dbReference type="HOGENOM" id="CLU_1863328_0_0_0"/>